<organism evidence="2 3">
    <name type="scientific">Rhizophagus clarus</name>
    <dbReference type="NCBI Taxonomy" id="94130"/>
    <lineage>
        <taxon>Eukaryota</taxon>
        <taxon>Fungi</taxon>
        <taxon>Fungi incertae sedis</taxon>
        <taxon>Mucoromycota</taxon>
        <taxon>Glomeromycotina</taxon>
        <taxon>Glomeromycetes</taxon>
        <taxon>Glomerales</taxon>
        <taxon>Glomeraceae</taxon>
        <taxon>Rhizophagus</taxon>
    </lineage>
</organism>
<dbReference type="EMBL" id="BEXD01000692">
    <property type="protein sequence ID" value="GBB89521.1"/>
    <property type="molecule type" value="Genomic_DNA"/>
</dbReference>
<proteinExistence type="predicted"/>
<evidence type="ECO:0000259" key="1">
    <source>
        <dbReference type="Pfam" id="PF25273"/>
    </source>
</evidence>
<evidence type="ECO:0000313" key="2">
    <source>
        <dbReference type="EMBL" id="GBB89521.1"/>
    </source>
</evidence>
<dbReference type="PANTHER" id="PTHR34415:SF1">
    <property type="entry name" value="INTEGRASE CATALYTIC DOMAIN-CONTAINING PROTEIN"/>
    <property type="match status" value="1"/>
</dbReference>
<protein>
    <recommendedName>
        <fullName evidence="1">DUF7869 domain-containing protein</fullName>
    </recommendedName>
</protein>
<sequence length="744" mass="87090">MEYGIYFNNDSNNKSILASLEELENTFFIENSSSESEKNITDSEAVPDSDDFESLEEEFNKMQLNNFEFIEDSNNYIEDKVYDDIKLKVKKVFNSGKCSCHSNCFKKIGYERFLAHRIEFESLDKKILDMVVKGQLMAFQKDENTEKVTAENRKFVRFNYCFNNTLPICRTAYENLLGVSHKYLDAIIKHLRENGLEERIHGNTGKAPKNMKRVEVTYSIACEIHNFLKNYANVHGIPSPGRHCNKVSMPIVFLPTSYSYISVYRDYVQVYKNEYEDEADVISEKTFKRIWKALMPSLQFMSPKSDLCETCERMKLDIQYATEHEKKLAVTENYLTHLNRAKQERDYYNANITCAVEDSKCNPNTTKSEVLFKTFEGSAHIAYDWAQNVQVPYSPQQIGSLFFKSPRKVHLFGVCNIGNFPHTEQTNYVIDEAEMPDDGKQGKGQNKNNYSLFFYSWLIDRGMYDEVELNFMIPGHTKFICDSCFGLIKILYRKSKANTIDDIISVVNRSTTVHLNVAQRYLNGEGFQYYNFKDYFQMFKKIPNIQKYHHFYFTIQHPRVVFYKDRIEDDYKQATIRTFSFDSNILPSTLKVRLLPMKRQEELYKEISPYVDLPFRNITCPKPNESETVRAPYVNWLIQKRAYKKLAYPRFSFPFIHGLPIKWDLGWDLGEWDLGLGWDGTPIPFKWAASIVIQSKQGFLNNTEGVICSAIRYVENMRSLLYLNVVSHESQARNYNNTIRDQTE</sequence>
<reference evidence="2 3" key="1">
    <citation type="submission" date="2017-11" db="EMBL/GenBank/DDBJ databases">
        <title>The genome of Rhizophagus clarus HR1 reveals common genetic basis of auxotrophy among arbuscular mycorrhizal fungi.</title>
        <authorList>
            <person name="Kobayashi Y."/>
        </authorList>
    </citation>
    <scope>NUCLEOTIDE SEQUENCE [LARGE SCALE GENOMIC DNA]</scope>
    <source>
        <strain evidence="2 3">HR1</strain>
    </source>
</reference>
<gene>
    <name evidence="2" type="ORF">RclHR1_16200007</name>
</gene>
<comment type="caution">
    <text evidence="2">The sequence shown here is derived from an EMBL/GenBank/DDBJ whole genome shotgun (WGS) entry which is preliminary data.</text>
</comment>
<dbReference type="AlphaFoldDB" id="A0A2Z6QXU6"/>
<dbReference type="STRING" id="94130.A0A2Z6QXU6"/>
<feature type="domain" description="DUF7869" evidence="1">
    <location>
        <begin position="445"/>
        <end position="564"/>
    </location>
</feature>
<dbReference type="Proteomes" id="UP000247702">
    <property type="component" value="Unassembled WGS sequence"/>
</dbReference>
<dbReference type="InterPro" id="IPR057191">
    <property type="entry name" value="DUF7869"/>
</dbReference>
<name>A0A2Z6QXU6_9GLOM</name>
<dbReference type="Pfam" id="PF25273">
    <property type="entry name" value="DUF7869"/>
    <property type="match status" value="1"/>
</dbReference>
<accession>A0A2Z6QXU6</accession>
<keyword evidence="3" id="KW-1185">Reference proteome</keyword>
<dbReference type="PANTHER" id="PTHR34415">
    <property type="entry name" value="INTEGRASE CATALYTIC DOMAIN-CONTAINING PROTEIN"/>
    <property type="match status" value="1"/>
</dbReference>
<evidence type="ECO:0000313" key="3">
    <source>
        <dbReference type="Proteomes" id="UP000247702"/>
    </source>
</evidence>